<dbReference type="InterPro" id="IPR051712">
    <property type="entry name" value="ARTD-AVP"/>
</dbReference>
<reference evidence="3" key="1">
    <citation type="submission" date="2021-02" db="EMBL/GenBank/DDBJ databases">
        <authorList>
            <person name="Dougan E. K."/>
            <person name="Rhodes N."/>
            <person name="Thang M."/>
            <person name="Chan C."/>
        </authorList>
    </citation>
    <scope>NUCLEOTIDE SEQUENCE</scope>
</reference>
<keyword evidence="1" id="KW-0808">Transferase</keyword>
<dbReference type="PANTHER" id="PTHR45740">
    <property type="entry name" value="POLY [ADP-RIBOSE] POLYMERASE"/>
    <property type="match status" value="1"/>
</dbReference>
<feature type="domain" description="PARP catalytic" evidence="2">
    <location>
        <begin position="1"/>
        <end position="173"/>
    </location>
</feature>
<dbReference type="EMBL" id="CAJNJA010071218">
    <property type="protein sequence ID" value="CAE7903146.1"/>
    <property type="molecule type" value="Genomic_DNA"/>
</dbReference>
<dbReference type="GO" id="GO:1990404">
    <property type="term" value="F:NAD+-protein mono-ADP-ribosyltransferase activity"/>
    <property type="evidence" value="ECO:0007669"/>
    <property type="project" value="TreeGrafter"/>
</dbReference>
<feature type="non-terminal residue" evidence="3">
    <location>
        <position position="1"/>
    </location>
</feature>
<dbReference type="PROSITE" id="PS51059">
    <property type="entry name" value="PARP_CATALYTIC"/>
    <property type="match status" value="1"/>
</dbReference>
<dbReference type="OrthoDB" id="6133115at2759"/>
<name>A0A813BDX1_9DINO</name>
<proteinExistence type="predicted"/>
<accession>A0A813BDX1</accession>
<evidence type="ECO:0000313" key="3">
    <source>
        <dbReference type="EMBL" id="CAE7903146.1"/>
    </source>
</evidence>
<evidence type="ECO:0000256" key="1">
    <source>
        <dbReference type="RuleBase" id="RU362114"/>
    </source>
</evidence>
<dbReference type="GO" id="GO:0005634">
    <property type="term" value="C:nucleus"/>
    <property type="evidence" value="ECO:0007669"/>
    <property type="project" value="TreeGrafter"/>
</dbReference>
<dbReference type="Gene3D" id="3.90.228.10">
    <property type="match status" value="1"/>
</dbReference>
<dbReference type="SUPFAM" id="SSF56399">
    <property type="entry name" value="ADP-ribosylation"/>
    <property type="match status" value="1"/>
</dbReference>
<comment type="caution">
    <text evidence="3">The sequence shown here is derived from an EMBL/GenBank/DDBJ whole genome shotgun (WGS) entry which is preliminary data.</text>
</comment>
<dbReference type="Pfam" id="PF00644">
    <property type="entry name" value="PARP"/>
    <property type="match status" value="1"/>
</dbReference>
<dbReference type="PANTHER" id="PTHR45740:SF2">
    <property type="entry name" value="POLY [ADP-RIBOSE] POLYMERASE"/>
    <property type="match status" value="1"/>
</dbReference>
<dbReference type="Proteomes" id="UP000601435">
    <property type="component" value="Unassembled WGS sequence"/>
</dbReference>
<protein>
    <recommendedName>
        <fullName evidence="1">Poly [ADP-ribose] polymerase</fullName>
        <shortName evidence="1">PARP</shortName>
        <ecNumber evidence="1">2.4.2.-</ecNumber>
    </recommendedName>
</protein>
<evidence type="ECO:0000313" key="4">
    <source>
        <dbReference type="Proteomes" id="UP000601435"/>
    </source>
</evidence>
<keyword evidence="1" id="KW-0520">NAD</keyword>
<evidence type="ECO:0000259" key="2">
    <source>
        <dbReference type="PROSITE" id="PS51059"/>
    </source>
</evidence>
<dbReference type="AlphaFoldDB" id="A0A813BDX1"/>
<dbReference type="InterPro" id="IPR012317">
    <property type="entry name" value="Poly(ADP-ribose)pol_cat_dom"/>
</dbReference>
<organism evidence="3 4">
    <name type="scientific">Symbiodinium necroappetens</name>
    <dbReference type="NCBI Taxonomy" id="1628268"/>
    <lineage>
        <taxon>Eukaryota</taxon>
        <taxon>Sar</taxon>
        <taxon>Alveolata</taxon>
        <taxon>Dinophyceae</taxon>
        <taxon>Suessiales</taxon>
        <taxon>Symbiodiniaceae</taxon>
        <taxon>Symbiodinium</taxon>
    </lineage>
</organism>
<keyword evidence="4" id="KW-1185">Reference proteome</keyword>
<gene>
    <name evidence="3" type="primary">Tiparp</name>
    <name evidence="3" type="ORF">SNEC2469_LOCUS30460</name>
</gene>
<keyword evidence="1" id="KW-0328">Glycosyltransferase</keyword>
<dbReference type="GO" id="GO:0003950">
    <property type="term" value="F:NAD+ poly-ADP-ribosyltransferase activity"/>
    <property type="evidence" value="ECO:0007669"/>
    <property type="project" value="UniProtKB-UniRule"/>
</dbReference>
<dbReference type="EC" id="2.4.2.-" evidence="1"/>
<sequence length="173" mass="19442">ETYAKCRADIRARQPPPMDLKPETYEELPYSALSTLDKTVNEVWLFHGTSEEAARAICSSHFRLPERASHGSLFGKGVYFADRAIKSHEYTVKNKSGCRVIMLCRVVLGQILELPRKDPKAHERVIGTDFTSVMGCADGANREFIVFDVSQVYPEYVMFYCAEGGEPPDCAIQ</sequence>